<accession>A0ABR2MNQ0</accession>
<reference evidence="1 2" key="1">
    <citation type="journal article" date="2022" name="Nat. Plants">
        <title>Genomes of leafy and leafless Platanthera orchids illuminate the evolution of mycoheterotrophy.</title>
        <authorList>
            <person name="Li M.H."/>
            <person name="Liu K.W."/>
            <person name="Li Z."/>
            <person name="Lu H.C."/>
            <person name="Ye Q.L."/>
            <person name="Zhang D."/>
            <person name="Wang J.Y."/>
            <person name="Li Y.F."/>
            <person name="Zhong Z.M."/>
            <person name="Liu X."/>
            <person name="Yu X."/>
            <person name="Liu D.K."/>
            <person name="Tu X.D."/>
            <person name="Liu B."/>
            <person name="Hao Y."/>
            <person name="Liao X.Y."/>
            <person name="Jiang Y.T."/>
            <person name="Sun W.H."/>
            <person name="Chen J."/>
            <person name="Chen Y.Q."/>
            <person name="Ai Y."/>
            <person name="Zhai J.W."/>
            <person name="Wu S.S."/>
            <person name="Zhou Z."/>
            <person name="Hsiao Y.Y."/>
            <person name="Wu W.L."/>
            <person name="Chen Y.Y."/>
            <person name="Lin Y.F."/>
            <person name="Hsu J.L."/>
            <person name="Li C.Y."/>
            <person name="Wang Z.W."/>
            <person name="Zhao X."/>
            <person name="Zhong W.Y."/>
            <person name="Ma X.K."/>
            <person name="Ma L."/>
            <person name="Huang J."/>
            <person name="Chen G.Z."/>
            <person name="Huang M.Z."/>
            <person name="Huang L."/>
            <person name="Peng D.H."/>
            <person name="Luo Y.B."/>
            <person name="Zou S.Q."/>
            <person name="Chen S.P."/>
            <person name="Lan S."/>
            <person name="Tsai W.C."/>
            <person name="Van de Peer Y."/>
            <person name="Liu Z.J."/>
        </authorList>
    </citation>
    <scope>NUCLEOTIDE SEQUENCE [LARGE SCALE GENOMIC DNA]</scope>
    <source>
        <strain evidence="1">Lor288</strain>
    </source>
</reference>
<keyword evidence="2" id="KW-1185">Reference proteome</keyword>
<evidence type="ECO:0000313" key="1">
    <source>
        <dbReference type="EMBL" id="KAK8965209.1"/>
    </source>
</evidence>
<proteinExistence type="predicted"/>
<dbReference type="Proteomes" id="UP001412067">
    <property type="component" value="Unassembled WGS sequence"/>
</dbReference>
<sequence>MAKRVEVTSDAWGDSLPLLIGSGDVQRRKKNKKQSEGSMVWMALEEATEIKAAGRAWYKTMISDSEYTEFENFSKWLGATQ</sequence>
<name>A0ABR2MNQ0_9ASPA</name>
<organism evidence="1 2">
    <name type="scientific">Platanthera guangdongensis</name>
    <dbReference type="NCBI Taxonomy" id="2320717"/>
    <lineage>
        <taxon>Eukaryota</taxon>
        <taxon>Viridiplantae</taxon>
        <taxon>Streptophyta</taxon>
        <taxon>Embryophyta</taxon>
        <taxon>Tracheophyta</taxon>
        <taxon>Spermatophyta</taxon>
        <taxon>Magnoliopsida</taxon>
        <taxon>Liliopsida</taxon>
        <taxon>Asparagales</taxon>
        <taxon>Orchidaceae</taxon>
        <taxon>Orchidoideae</taxon>
        <taxon>Orchideae</taxon>
        <taxon>Orchidinae</taxon>
        <taxon>Platanthera</taxon>
    </lineage>
</organism>
<gene>
    <name evidence="1" type="primary">RPL4A</name>
    <name evidence="1" type="ORF">KSP40_PGU009926</name>
</gene>
<protein>
    <submittedName>
        <fullName evidence="1">60S ribosomal protein L4-1</fullName>
    </submittedName>
</protein>
<dbReference type="EMBL" id="JBBWWR010000006">
    <property type="protein sequence ID" value="KAK8965209.1"/>
    <property type="molecule type" value="Genomic_DNA"/>
</dbReference>
<comment type="caution">
    <text evidence="1">The sequence shown here is derived from an EMBL/GenBank/DDBJ whole genome shotgun (WGS) entry which is preliminary data.</text>
</comment>
<keyword evidence="1" id="KW-0687">Ribonucleoprotein</keyword>
<keyword evidence="1" id="KW-0689">Ribosomal protein</keyword>
<dbReference type="GO" id="GO:0005840">
    <property type="term" value="C:ribosome"/>
    <property type="evidence" value="ECO:0007669"/>
    <property type="project" value="UniProtKB-KW"/>
</dbReference>
<evidence type="ECO:0000313" key="2">
    <source>
        <dbReference type="Proteomes" id="UP001412067"/>
    </source>
</evidence>